<proteinExistence type="predicted"/>
<dbReference type="EMBL" id="VJXR01000005">
    <property type="protein sequence ID" value="TRW46935.1"/>
    <property type="molecule type" value="Genomic_DNA"/>
</dbReference>
<accession>A0A552WW37</accession>
<evidence type="ECO:0000313" key="2">
    <source>
        <dbReference type="Proteomes" id="UP000318693"/>
    </source>
</evidence>
<organism evidence="1 2">
    <name type="scientific">Georgenia yuyongxinii</name>
    <dbReference type="NCBI Taxonomy" id="2589797"/>
    <lineage>
        <taxon>Bacteria</taxon>
        <taxon>Bacillati</taxon>
        <taxon>Actinomycetota</taxon>
        <taxon>Actinomycetes</taxon>
        <taxon>Micrococcales</taxon>
        <taxon>Bogoriellaceae</taxon>
        <taxon>Georgenia</taxon>
    </lineage>
</organism>
<name>A0A552WW37_9MICO</name>
<dbReference type="AlphaFoldDB" id="A0A552WW37"/>
<keyword evidence="2" id="KW-1185">Reference proteome</keyword>
<dbReference type="Proteomes" id="UP000318693">
    <property type="component" value="Unassembled WGS sequence"/>
</dbReference>
<comment type="caution">
    <text evidence="1">The sequence shown here is derived from an EMBL/GenBank/DDBJ whole genome shotgun (WGS) entry which is preliminary data.</text>
</comment>
<evidence type="ECO:0000313" key="1">
    <source>
        <dbReference type="EMBL" id="TRW46935.1"/>
    </source>
</evidence>
<gene>
    <name evidence="1" type="ORF">FJ693_02830</name>
</gene>
<sequence length="73" mass="7353">MLAAISTMALAQAELRAAFPVQWRGAGAEAYATALTALLHHAQAVMAGLRQADAVVVLADRQRAAALAGGAGP</sequence>
<protein>
    <submittedName>
        <fullName evidence="1">Uncharacterized protein</fullName>
    </submittedName>
</protein>
<reference evidence="1 2" key="1">
    <citation type="submission" date="2019-07" db="EMBL/GenBank/DDBJ databases">
        <title>Georgenia wutianyii sp. nov. and Georgenia *** sp. nov. isolated from plateau pika (Ochotona curzoniae) in the Qinghai-Tibet plateau of China.</title>
        <authorList>
            <person name="Tian Z."/>
        </authorList>
    </citation>
    <scope>NUCLEOTIDE SEQUENCE [LARGE SCALE GENOMIC DNA]</scope>
    <source>
        <strain evidence="1 2">Z446</strain>
    </source>
</reference>